<keyword evidence="3" id="KW-0233">DNA recombination</keyword>
<name>A0ABY5VY79_9ACTN</name>
<dbReference type="Proteomes" id="UP001059617">
    <property type="component" value="Chromosome"/>
</dbReference>
<dbReference type="PROSITE" id="PS51898">
    <property type="entry name" value="TYR_RECOMBINASE"/>
    <property type="match status" value="1"/>
</dbReference>
<reference evidence="5" key="2">
    <citation type="submission" date="2022-09" db="EMBL/GenBank/DDBJ databases">
        <title>Biosynthetic gene clusters of Dactylosporangioum fulvum.</title>
        <authorList>
            <person name="Caradec T."/>
        </authorList>
    </citation>
    <scope>NUCLEOTIDE SEQUENCE</scope>
    <source>
        <strain evidence="5">NRRL B-16292</strain>
    </source>
</reference>
<dbReference type="SUPFAM" id="SSF56349">
    <property type="entry name" value="DNA breaking-rejoining enzymes"/>
    <property type="match status" value="1"/>
</dbReference>
<dbReference type="Pfam" id="PF22022">
    <property type="entry name" value="Phage_int_M"/>
    <property type="match status" value="1"/>
</dbReference>
<accession>A0ABY5VY79</accession>
<protein>
    <submittedName>
        <fullName evidence="5">Site-specific integrase</fullName>
    </submittedName>
</protein>
<keyword evidence="2" id="KW-0238">DNA-binding</keyword>
<evidence type="ECO:0000256" key="3">
    <source>
        <dbReference type="ARBA" id="ARBA00023172"/>
    </source>
</evidence>
<evidence type="ECO:0000259" key="4">
    <source>
        <dbReference type="PROSITE" id="PS51898"/>
    </source>
</evidence>
<dbReference type="PANTHER" id="PTHR30349">
    <property type="entry name" value="PHAGE INTEGRASE-RELATED"/>
    <property type="match status" value="1"/>
</dbReference>
<dbReference type="Pfam" id="PF00589">
    <property type="entry name" value="Phage_integrase"/>
    <property type="match status" value="1"/>
</dbReference>
<dbReference type="InterPro" id="IPR010998">
    <property type="entry name" value="Integrase_recombinase_N"/>
</dbReference>
<dbReference type="RefSeq" id="WP_259860533.1">
    <property type="nucleotide sequence ID" value="NZ_BAAAST010000008.1"/>
</dbReference>
<gene>
    <name evidence="5" type="ORF">Dfulv_00065</name>
</gene>
<sequence length="407" mass="46243">MPVDDLWYLAKPGPNGERVKSSKHGRGKRWRCRYEDALGNPRARLFARKADAEDFDIQARARLAPETQVEQPARNVGFREYATRWRLSREAGWALETRRRVESNLRNHLFPAFGNSAMRAITLTVVLEWLARQLADGKPKSSIKLYFELLDAILAAGVTDKVIPDNPCSGVRLSKVLSGVSRTPKWVPTEDQVLRLFDAAPERYHGALWLGGGQGLRLAEALGVEEGERCFDFEEEQLHVVQQLRYSPQTYDGFYLSQPKSGSSGTVDLDAVVAEQIKTHMKEFPPTPIELVDTTTGEPVRRTVSLLFTTRHGNPINDKIWSREWAKWRTAAGWPEDHGTFHALRHFFATMLIAQHVEPQEVQRALRHKTLSITLETYVHWWPKRSSRRGIIGAALTAAEARRAAHR</sequence>
<dbReference type="InterPro" id="IPR053876">
    <property type="entry name" value="Phage_int_M"/>
</dbReference>
<comment type="similarity">
    <text evidence="1">Belongs to the 'phage' integrase family.</text>
</comment>
<dbReference type="PANTHER" id="PTHR30349:SF64">
    <property type="entry name" value="PROPHAGE INTEGRASE INTD-RELATED"/>
    <property type="match status" value="1"/>
</dbReference>
<evidence type="ECO:0000313" key="6">
    <source>
        <dbReference type="Proteomes" id="UP001059617"/>
    </source>
</evidence>
<proteinExistence type="inferred from homology"/>
<dbReference type="InterPro" id="IPR011010">
    <property type="entry name" value="DNA_brk_join_enz"/>
</dbReference>
<dbReference type="CDD" id="cd01189">
    <property type="entry name" value="INT_ICEBs1_C_like"/>
    <property type="match status" value="1"/>
</dbReference>
<dbReference type="EMBL" id="CP073720">
    <property type="protein sequence ID" value="UWP82763.1"/>
    <property type="molecule type" value="Genomic_DNA"/>
</dbReference>
<dbReference type="InterPro" id="IPR050090">
    <property type="entry name" value="Tyrosine_recombinase_XerCD"/>
</dbReference>
<evidence type="ECO:0000256" key="1">
    <source>
        <dbReference type="ARBA" id="ARBA00008857"/>
    </source>
</evidence>
<dbReference type="InterPro" id="IPR013762">
    <property type="entry name" value="Integrase-like_cat_sf"/>
</dbReference>
<reference evidence="5" key="1">
    <citation type="submission" date="2021-04" db="EMBL/GenBank/DDBJ databases">
        <authorList>
            <person name="Hartkoorn R.C."/>
            <person name="Beaudoing E."/>
            <person name="Hot D."/>
        </authorList>
    </citation>
    <scope>NUCLEOTIDE SEQUENCE</scope>
    <source>
        <strain evidence="5">NRRL B-16292</strain>
    </source>
</reference>
<feature type="domain" description="Tyr recombinase" evidence="4">
    <location>
        <begin position="182"/>
        <end position="391"/>
    </location>
</feature>
<organism evidence="5 6">
    <name type="scientific">Dactylosporangium fulvum</name>
    <dbReference type="NCBI Taxonomy" id="53359"/>
    <lineage>
        <taxon>Bacteria</taxon>
        <taxon>Bacillati</taxon>
        <taxon>Actinomycetota</taxon>
        <taxon>Actinomycetes</taxon>
        <taxon>Micromonosporales</taxon>
        <taxon>Micromonosporaceae</taxon>
        <taxon>Dactylosporangium</taxon>
    </lineage>
</organism>
<dbReference type="InterPro" id="IPR002104">
    <property type="entry name" value="Integrase_catalytic"/>
</dbReference>
<dbReference type="Gene3D" id="1.10.150.130">
    <property type="match status" value="1"/>
</dbReference>
<evidence type="ECO:0000313" key="5">
    <source>
        <dbReference type="EMBL" id="UWP82763.1"/>
    </source>
</evidence>
<keyword evidence="6" id="KW-1185">Reference proteome</keyword>
<evidence type="ECO:0000256" key="2">
    <source>
        <dbReference type="ARBA" id="ARBA00023125"/>
    </source>
</evidence>
<dbReference type="Gene3D" id="1.10.443.10">
    <property type="entry name" value="Intergrase catalytic core"/>
    <property type="match status" value="1"/>
</dbReference>